<evidence type="ECO:0000313" key="2">
    <source>
        <dbReference type="Proteomes" id="UP000094256"/>
    </source>
</evidence>
<dbReference type="STRING" id="1560345.AWL63_19005"/>
<name>A0A1B3ZE57_9SPHN</name>
<reference evidence="1 2" key="1">
    <citation type="submission" date="2016-01" db="EMBL/GenBank/DDBJ databases">
        <title>Complete genome and mega plasmid sequence of Sphingomonas panacis DCY99 elicits systemic resistance in rice to Xanthomonas oryzae.</title>
        <authorList>
            <person name="Kim Y.J."/>
            <person name="Yang D.C."/>
            <person name="Sing P."/>
        </authorList>
    </citation>
    <scope>NUCLEOTIDE SEQUENCE [LARGE SCALE GENOMIC DNA]</scope>
    <source>
        <strain evidence="1 2">DCY99</strain>
    </source>
</reference>
<accession>A0A1B3ZE57</accession>
<evidence type="ECO:0000313" key="1">
    <source>
        <dbReference type="EMBL" id="AOH85719.1"/>
    </source>
</evidence>
<gene>
    <name evidence="1" type="ORF">AWL63_19005</name>
</gene>
<dbReference type="Proteomes" id="UP000094256">
    <property type="component" value="Chromosome"/>
</dbReference>
<dbReference type="AlphaFoldDB" id="A0A1B3ZE57"/>
<dbReference type="RefSeq" id="WP_069206249.1">
    <property type="nucleotide sequence ID" value="NZ_CP014168.1"/>
</dbReference>
<proteinExistence type="predicted"/>
<keyword evidence="2" id="KW-1185">Reference proteome</keyword>
<dbReference type="EMBL" id="CP014168">
    <property type="protein sequence ID" value="AOH85719.1"/>
    <property type="molecule type" value="Genomic_DNA"/>
</dbReference>
<sequence length="68" mass="6659">MLKCTGISVNEVAVPGSADKVGMYTATLTPVAGGPAVRVSGTAATAAGSMSYGKLYEIVEAAAPAQAK</sequence>
<dbReference type="KEGG" id="span:AWL63_19005"/>
<organism evidence="1 2">
    <name type="scientific">Sphingomonas panacis</name>
    <dbReference type="NCBI Taxonomy" id="1560345"/>
    <lineage>
        <taxon>Bacteria</taxon>
        <taxon>Pseudomonadati</taxon>
        <taxon>Pseudomonadota</taxon>
        <taxon>Alphaproteobacteria</taxon>
        <taxon>Sphingomonadales</taxon>
        <taxon>Sphingomonadaceae</taxon>
        <taxon>Sphingomonas</taxon>
    </lineage>
</organism>
<protein>
    <submittedName>
        <fullName evidence="1">Uncharacterized protein</fullName>
    </submittedName>
</protein>